<dbReference type="PANTHER" id="PTHR12526">
    <property type="entry name" value="GLYCOSYLTRANSFERASE"/>
    <property type="match status" value="1"/>
</dbReference>
<dbReference type="PANTHER" id="PTHR12526:SF629">
    <property type="entry name" value="TEICHURONIC ACID BIOSYNTHESIS GLYCOSYLTRANSFERASE TUAH-RELATED"/>
    <property type="match status" value="1"/>
</dbReference>
<evidence type="ECO:0000313" key="3">
    <source>
        <dbReference type="EMBL" id="GAG27471.1"/>
    </source>
</evidence>
<protein>
    <recommendedName>
        <fullName evidence="4">Glycosyl transferase family 1 domain-containing protein</fullName>
    </recommendedName>
</protein>
<dbReference type="SUPFAM" id="SSF53756">
    <property type="entry name" value="UDP-Glycosyltransferase/glycogen phosphorylase"/>
    <property type="match status" value="1"/>
</dbReference>
<sequence length="143" mass="16464">MRGIDILVDAFDLIRKKHKDTFLRLVGYNMPFHLNREGVIIERNKFYKDMPKIYSEAYVCVIPHRKNPYMDMALPIKLFDVMAASRPVIVTRCSEMAQLVEKEKCGVIADDSADSLYHSIEYLLSNHAIAEEMGIRGLEAVEK</sequence>
<evidence type="ECO:0000256" key="2">
    <source>
        <dbReference type="ARBA" id="ARBA00022679"/>
    </source>
</evidence>
<gene>
    <name evidence="3" type="ORF">S01H1_48299</name>
</gene>
<comment type="caution">
    <text evidence="3">The sequence shown here is derived from an EMBL/GenBank/DDBJ whole genome shotgun (WGS) entry which is preliminary data.</text>
</comment>
<dbReference type="AlphaFoldDB" id="X0XRJ2"/>
<keyword evidence="1" id="KW-0328">Glycosyltransferase</keyword>
<proteinExistence type="predicted"/>
<keyword evidence="2" id="KW-0808">Transferase</keyword>
<organism evidence="3">
    <name type="scientific">marine sediment metagenome</name>
    <dbReference type="NCBI Taxonomy" id="412755"/>
    <lineage>
        <taxon>unclassified sequences</taxon>
        <taxon>metagenomes</taxon>
        <taxon>ecological metagenomes</taxon>
    </lineage>
</organism>
<reference evidence="3" key="1">
    <citation type="journal article" date="2014" name="Front. Microbiol.">
        <title>High frequency of phylogenetically diverse reductive dehalogenase-homologous genes in deep subseafloor sedimentary metagenomes.</title>
        <authorList>
            <person name="Kawai M."/>
            <person name="Futagami T."/>
            <person name="Toyoda A."/>
            <person name="Takaki Y."/>
            <person name="Nishi S."/>
            <person name="Hori S."/>
            <person name="Arai W."/>
            <person name="Tsubouchi T."/>
            <person name="Morono Y."/>
            <person name="Uchiyama I."/>
            <person name="Ito T."/>
            <person name="Fujiyama A."/>
            <person name="Inagaki F."/>
            <person name="Takami H."/>
        </authorList>
    </citation>
    <scope>NUCLEOTIDE SEQUENCE</scope>
    <source>
        <strain evidence="3">Expedition CK06-06</strain>
    </source>
</reference>
<dbReference type="EMBL" id="BARS01031011">
    <property type="protein sequence ID" value="GAG27471.1"/>
    <property type="molecule type" value="Genomic_DNA"/>
</dbReference>
<evidence type="ECO:0008006" key="4">
    <source>
        <dbReference type="Google" id="ProtNLM"/>
    </source>
</evidence>
<accession>X0XRJ2</accession>
<dbReference type="GO" id="GO:0016757">
    <property type="term" value="F:glycosyltransferase activity"/>
    <property type="evidence" value="ECO:0007669"/>
    <property type="project" value="UniProtKB-KW"/>
</dbReference>
<feature type="non-terminal residue" evidence="3">
    <location>
        <position position="143"/>
    </location>
</feature>
<evidence type="ECO:0000256" key="1">
    <source>
        <dbReference type="ARBA" id="ARBA00022676"/>
    </source>
</evidence>
<dbReference type="Pfam" id="PF13692">
    <property type="entry name" value="Glyco_trans_1_4"/>
    <property type="match status" value="1"/>
</dbReference>
<name>X0XRJ2_9ZZZZ</name>
<dbReference type="Gene3D" id="3.40.50.2000">
    <property type="entry name" value="Glycogen Phosphorylase B"/>
    <property type="match status" value="1"/>
</dbReference>